<dbReference type="PANTHER" id="PTHR43303">
    <property type="entry name" value="NADPH DEHYDROGENASE C23G7.10C-RELATED"/>
    <property type="match status" value="1"/>
</dbReference>
<evidence type="ECO:0000256" key="5">
    <source>
        <dbReference type="ARBA" id="ARBA00023002"/>
    </source>
</evidence>
<keyword evidence="2" id="KW-0285">Flavoprotein</keyword>
<dbReference type="Proteomes" id="UP000634529">
    <property type="component" value="Unassembled WGS sequence"/>
</dbReference>
<organism evidence="7 8">
    <name type="scientific">Paenibacillus arenosi</name>
    <dbReference type="NCBI Taxonomy" id="2774142"/>
    <lineage>
        <taxon>Bacteria</taxon>
        <taxon>Bacillati</taxon>
        <taxon>Bacillota</taxon>
        <taxon>Bacilli</taxon>
        <taxon>Bacillales</taxon>
        <taxon>Paenibacillaceae</taxon>
        <taxon>Paenibacillus</taxon>
    </lineage>
</organism>
<dbReference type="InterPro" id="IPR001155">
    <property type="entry name" value="OxRdtase_FMN_N"/>
</dbReference>
<evidence type="ECO:0000313" key="8">
    <source>
        <dbReference type="Proteomes" id="UP000634529"/>
    </source>
</evidence>
<dbReference type="EMBL" id="JACYTN010000003">
    <property type="protein sequence ID" value="MBD8497896.1"/>
    <property type="molecule type" value="Genomic_DNA"/>
</dbReference>
<dbReference type="PANTHER" id="PTHR43303:SF4">
    <property type="entry name" value="NADPH DEHYDROGENASE C23G7.10C-RELATED"/>
    <property type="match status" value="1"/>
</dbReference>
<keyword evidence="4" id="KW-0521">NADP</keyword>
<protein>
    <submittedName>
        <fullName evidence="7">tRNA-dihydrouridine synthase</fullName>
    </submittedName>
</protein>
<keyword evidence="3" id="KW-0288">FMN</keyword>
<evidence type="ECO:0000256" key="2">
    <source>
        <dbReference type="ARBA" id="ARBA00022630"/>
    </source>
</evidence>
<comment type="caution">
    <text evidence="7">The sequence shown here is derived from an EMBL/GenBank/DDBJ whole genome shotgun (WGS) entry which is preliminary data.</text>
</comment>
<feature type="domain" description="NADH:flavin oxidoreductase/NADH oxidase N-terminal" evidence="6">
    <location>
        <begin position="6"/>
        <end position="322"/>
    </location>
</feature>
<accession>A0ABR9AUV7</accession>
<evidence type="ECO:0000256" key="1">
    <source>
        <dbReference type="ARBA" id="ARBA00001917"/>
    </source>
</evidence>
<keyword evidence="5" id="KW-0560">Oxidoreductase</keyword>
<gene>
    <name evidence="7" type="ORF">IFO66_06200</name>
</gene>
<dbReference type="Pfam" id="PF00724">
    <property type="entry name" value="Oxidored_FMN"/>
    <property type="match status" value="1"/>
</dbReference>
<evidence type="ECO:0000259" key="6">
    <source>
        <dbReference type="Pfam" id="PF00724"/>
    </source>
</evidence>
<dbReference type="InterPro" id="IPR044152">
    <property type="entry name" value="YqjM-like"/>
</dbReference>
<evidence type="ECO:0000256" key="3">
    <source>
        <dbReference type="ARBA" id="ARBA00022643"/>
    </source>
</evidence>
<evidence type="ECO:0000313" key="7">
    <source>
        <dbReference type="EMBL" id="MBD8497896.1"/>
    </source>
</evidence>
<proteinExistence type="predicted"/>
<comment type="cofactor">
    <cofactor evidence="1">
        <name>FMN</name>
        <dbReference type="ChEBI" id="CHEBI:58210"/>
    </cofactor>
</comment>
<name>A0ABR9AUV7_9BACL</name>
<dbReference type="Gene3D" id="3.20.20.70">
    <property type="entry name" value="Aldolase class I"/>
    <property type="match status" value="1"/>
</dbReference>
<dbReference type="InterPro" id="IPR013785">
    <property type="entry name" value="Aldolase_TIM"/>
</dbReference>
<keyword evidence="8" id="KW-1185">Reference proteome</keyword>
<dbReference type="SUPFAM" id="SSF51395">
    <property type="entry name" value="FMN-linked oxidoreductases"/>
    <property type="match status" value="1"/>
</dbReference>
<dbReference type="RefSeq" id="WP_192024314.1">
    <property type="nucleotide sequence ID" value="NZ_JACYTN010000003.1"/>
</dbReference>
<evidence type="ECO:0000256" key="4">
    <source>
        <dbReference type="ARBA" id="ARBA00022857"/>
    </source>
</evidence>
<sequence length="325" mass="35981">MISMLNEPIALGGLRLKNRLIMAPLQQYMGTSEGLATNHHIEHYGRRAQHVGLIILESTAISPNGRLWGNDIGIFSDQHIEPLRKVTDAIHAHQTPVFIQLSHGGRKSSPEVTNSLVAPSAIAYDDYYGIPKALSPVGIEHIIHEYRLAAKRSIEAGFDGIEIHAAHGFLIHQFMSPLSNKRTDAYGGSAEHRARFLKEVLCEVREEVGRDYPVIVRISATDYSKKGLTPTEWVRMLQPLEAELNAIHVSTGGITPVQPSDIYTAYQLPHAAAIKPHFTIPVIAVGEIYTHSLANRILEDQLADLIAIGRPLLEDPDYAERMLIP</sequence>
<reference evidence="7 8" key="1">
    <citation type="submission" date="2020-09" db="EMBL/GenBank/DDBJ databases">
        <title>Paenibacillus sp. CAU 1523 isolated from sand of Haeundae Beach.</title>
        <authorList>
            <person name="Kim W."/>
        </authorList>
    </citation>
    <scope>NUCLEOTIDE SEQUENCE [LARGE SCALE GENOMIC DNA]</scope>
    <source>
        <strain evidence="7 8">CAU 1523</strain>
    </source>
</reference>